<reference evidence="2" key="2">
    <citation type="submission" date="2020-09" db="EMBL/GenBank/DDBJ databases">
        <authorList>
            <person name="Sun Q."/>
            <person name="Ohkuma M."/>
        </authorList>
    </citation>
    <scope>NUCLEOTIDE SEQUENCE</scope>
    <source>
        <strain evidence="2">JCM 4125</strain>
    </source>
</reference>
<dbReference type="InterPro" id="IPR045608">
    <property type="entry name" value="Trypco2"/>
</dbReference>
<comment type="caution">
    <text evidence="2">The sequence shown here is derived from an EMBL/GenBank/DDBJ whole genome shotgun (WGS) entry which is preliminary data.</text>
</comment>
<organism evidence="2 3">
    <name type="scientific">Streptomyces phaeofaciens</name>
    <dbReference type="NCBI Taxonomy" id="68254"/>
    <lineage>
        <taxon>Bacteria</taxon>
        <taxon>Bacillati</taxon>
        <taxon>Actinomycetota</taxon>
        <taxon>Actinomycetes</taxon>
        <taxon>Kitasatosporales</taxon>
        <taxon>Streptomycetaceae</taxon>
        <taxon>Streptomyces</taxon>
    </lineage>
</organism>
<accession>A0A918LS66</accession>
<gene>
    <name evidence="2" type="ORF">GCM10010226_17970</name>
</gene>
<evidence type="ECO:0000259" key="1">
    <source>
        <dbReference type="Pfam" id="PF19631"/>
    </source>
</evidence>
<dbReference type="AlphaFoldDB" id="A0A918LS66"/>
<dbReference type="Proteomes" id="UP000646776">
    <property type="component" value="Unassembled WGS sequence"/>
</dbReference>
<evidence type="ECO:0000313" key="3">
    <source>
        <dbReference type="Proteomes" id="UP000646776"/>
    </source>
</evidence>
<sequence>MYHLVTTAPRGGTVIELADMIRELRQQLSTALADGEGEALRFELGPVEIEASVAVTREAGGDAKVRLWVVDAGANGKYGHAETQRVTLTLTPRAVTADGRPTGTVLITGDEVDGER</sequence>
<dbReference type="EMBL" id="BMSA01000003">
    <property type="protein sequence ID" value="GGT41880.1"/>
    <property type="molecule type" value="Genomic_DNA"/>
</dbReference>
<keyword evidence="3" id="KW-1185">Reference proteome</keyword>
<name>A0A918LS66_9ACTN</name>
<evidence type="ECO:0000313" key="2">
    <source>
        <dbReference type="EMBL" id="GGT41880.1"/>
    </source>
</evidence>
<proteinExistence type="predicted"/>
<reference evidence="2" key="1">
    <citation type="journal article" date="2014" name="Int. J. Syst. Evol. Microbiol.">
        <title>Complete genome sequence of Corynebacterium casei LMG S-19264T (=DSM 44701T), isolated from a smear-ripened cheese.</title>
        <authorList>
            <consortium name="US DOE Joint Genome Institute (JGI-PGF)"/>
            <person name="Walter F."/>
            <person name="Albersmeier A."/>
            <person name="Kalinowski J."/>
            <person name="Ruckert C."/>
        </authorList>
    </citation>
    <scope>NUCLEOTIDE SEQUENCE</scope>
    <source>
        <strain evidence="2">JCM 4125</strain>
    </source>
</reference>
<protein>
    <recommendedName>
        <fullName evidence="1">Trypsin-co-occurring domain-containing protein</fullName>
    </recommendedName>
</protein>
<dbReference type="Pfam" id="PF19631">
    <property type="entry name" value="Trypco2"/>
    <property type="match status" value="1"/>
</dbReference>
<feature type="domain" description="Trypsin-co-occurring" evidence="1">
    <location>
        <begin position="15"/>
        <end position="92"/>
    </location>
</feature>